<evidence type="ECO:0000313" key="2">
    <source>
        <dbReference type="EMBL" id="KAH6820904.1"/>
    </source>
</evidence>
<feature type="compositionally biased region" description="Polar residues" evidence="1">
    <location>
        <begin position="83"/>
        <end position="100"/>
    </location>
</feature>
<keyword evidence="3" id="KW-1185">Reference proteome</keyword>
<dbReference type="Proteomes" id="UP001190926">
    <property type="component" value="Unassembled WGS sequence"/>
</dbReference>
<feature type="region of interest" description="Disordered" evidence="1">
    <location>
        <begin position="81"/>
        <end position="100"/>
    </location>
</feature>
<comment type="caution">
    <text evidence="2">The sequence shown here is derived from an EMBL/GenBank/DDBJ whole genome shotgun (WGS) entry which is preliminary data.</text>
</comment>
<sequence>MDPSLLDPVGPSDSFAKVMGKDPDGRVRMLGLGVNPTDISGDIPSRSACYRMVLENQVAITRMEDKMDEATKLIAKFQDKLEQNATTRRPTSPGQFSNSINLEHPFQIIEKLLIS</sequence>
<accession>A0AAD4ISW0</accession>
<dbReference type="EMBL" id="SDAM02002926">
    <property type="protein sequence ID" value="KAH6820904.1"/>
    <property type="molecule type" value="Genomic_DNA"/>
</dbReference>
<name>A0AAD4ISW0_PERFH</name>
<reference evidence="2 3" key="1">
    <citation type="journal article" date="2021" name="Nat. Commun.">
        <title>Incipient diploidization of the medicinal plant Perilla within 10,000 years.</title>
        <authorList>
            <person name="Zhang Y."/>
            <person name="Shen Q."/>
            <person name="Leng L."/>
            <person name="Zhang D."/>
            <person name="Chen S."/>
            <person name="Shi Y."/>
            <person name="Ning Z."/>
            <person name="Chen S."/>
        </authorList>
    </citation>
    <scope>NUCLEOTIDE SEQUENCE [LARGE SCALE GENOMIC DNA]</scope>
    <source>
        <strain evidence="3">cv. PC099</strain>
    </source>
</reference>
<dbReference type="AlphaFoldDB" id="A0AAD4ISW0"/>
<proteinExistence type="predicted"/>
<feature type="region of interest" description="Disordered" evidence="1">
    <location>
        <begin position="1"/>
        <end position="22"/>
    </location>
</feature>
<gene>
    <name evidence="2" type="ORF">C2S53_010246</name>
</gene>
<protein>
    <submittedName>
        <fullName evidence="2">Uncharacterized protein</fullName>
    </submittedName>
</protein>
<organism evidence="2 3">
    <name type="scientific">Perilla frutescens var. hirtella</name>
    <name type="common">Perilla citriodora</name>
    <name type="synonym">Perilla setoyensis</name>
    <dbReference type="NCBI Taxonomy" id="608512"/>
    <lineage>
        <taxon>Eukaryota</taxon>
        <taxon>Viridiplantae</taxon>
        <taxon>Streptophyta</taxon>
        <taxon>Embryophyta</taxon>
        <taxon>Tracheophyta</taxon>
        <taxon>Spermatophyta</taxon>
        <taxon>Magnoliopsida</taxon>
        <taxon>eudicotyledons</taxon>
        <taxon>Gunneridae</taxon>
        <taxon>Pentapetalae</taxon>
        <taxon>asterids</taxon>
        <taxon>lamiids</taxon>
        <taxon>Lamiales</taxon>
        <taxon>Lamiaceae</taxon>
        <taxon>Nepetoideae</taxon>
        <taxon>Elsholtzieae</taxon>
        <taxon>Perilla</taxon>
    </lineage>
</organism>
<evidence type="ECO:0000256" key="1">
    <source>
        <dbReference type="SAM" id="MobiDB-lite"/>
    </source>
</evidence>
<evidence type="ECO:0000313" key="3">
    <source>
        <dbReference type="Proteomes" id="UP001190926"/>
    </source>
</evidence>